<dbReference type="InterPro" id="IPR017871">
    <property type="entry name" value="ABC_transporter-like_CS"/>
</dbReference>
<evidence type="ECO:0000256" key="1">
    <source>
        <dbReference type="ARBA" id="ARBA00005417"/>
    </source>
</evidence>
<dbReference type="PROSITE" id="PS00211">
    <property type="entry name" value="ABC_TRANSPORTER_1"/>
    <property type="match status" value="1"/>
</dbReference>
<gene>
    <name evidence="7" type="ordered locus">Dalk_1705</name>
</gene>
<sequence>MLQIRNLKCYYGGIRALSGVSLSVSQGELVALIGANGAGKSTLLQAICGLLSSWEGEIQFDGKPLAGLKPPAIVARGVSMVPEGRLIFPPLSVLDNLKLGAYLRSRQKDHAGVQQDLEKMLDLFPVLRERAKQNAGTLSGGEQQMLAVGRALMASPRLLLLDEPSMGLAPLVVRKIFDTLTELRKTGLTILIVEQNAQAALEIADRGYVLETGRMVLAGEASQLLEDKEVKRAYLGKDYSKFYEGRG</sequence>
<dbReference type="GO" id="GO:0005524">
    <property type="term" value="F:ATP binding"/>
    <property type="evidence" value="ECO:0007669"/>
    <property type="project" value="UniProtKB-KW"/>
</dbReference>
<accession>B8FEJ8</accession>
<dbReference type="RefSeq" id="WP_012610836.1">
    <property type="nucleotide sequence ID" value="NC_011768.1"/>
</dbReference>
<dbReference type="InterPro" id="IPR003593">
    <property type="entry name" value="AAA+_ATPase"/>
</dbReference>
<keyword evidence="8" id="KW-1185">Reference proteome</keyword>
<dbReference type="Pfam" id="PF00005">
    <property type="entry name" value="ABC_tran"/>
    <property type="match status" value="1"/>
</dbReference>
<dbReference type="PANTHER" id="PTHR43820:SF4">
    <property type="entry name" value="HIGH-AFFINITY BRANCHED-CHAIN AMINO ACID TRANSPORT ATP-BINDING PROTEIN LIVF"/>
    <property type="match status" value="1"/>
</dbReference>
<evidence type="ECO:0000313" key="7">
    <source>
        <dbReference type="EMBL" id="ACL03402.1"/>
    </source>
</evidence>
<dbReference type="InterPro" id="IPR030660">
    <property type="entry name" value="ABC_branched_ATPase_LivF/BraG"/>
</dbReference>
<comment type="similarity">
    <text evidence="1">Belongs to the ABC transporter superfamily.</text>
</comment>
<dbReference type="SUPFAM" id="SSF52540">
    <property type="entry name" value="P-loop containing nucleoside triphosphate hydrolases"/>
    <property type="match status" value="1"/>
</dbReference>
<dbReference type="EMBL" id="CP001322">
    <property type="protein sequence ID" value="ACL03402.1"/>
    <property type="molecule type" value="Genomic_DNA"/>
</dbReference>
<dbReference type="CDD" id="cd03224">
    <property type="entry name" value="ABC_TM1139_LivF_branched"/>
    <property type="match status" value="1"/>
</dbReference>
<dbReference type="GO" id="GO:0015658">
    <property type="term" value="F:branched-chain amino acid transmembrane transporter activity"/>
    <property type="evidence" value="ECO:0007669"/>
    <property type="project" value="InterPro"/>
</dbReference>
<reference evidence="7 8" key="1">
    <citation type="journal article" date="2012" name="Environ. Microbiol.">
        <title>The genome sequence of Desulfatibacillum alkenivorans AK-01: a blueprint for anaerobic alkane oxidation.</title>
        <authorList>
            <person name="Callaghan A.V."/>
            <person name="Morris B.E."/>
            <person name="Pereira I.A."/>
            <person name="McInerney M.J."/>
            <person name="Austin R.N."/>
            <person name="Groves J.T."/>
            <person name="Kukor J.J."/>
            <person name="Suflita J.M."/>
            <person name="Young L.Y."/>
            <person name="Zylstra G.J."/>
            <person name="Wawrik B."/>
        </authorList>
    </citation>
    <scope>NUCLEOTIDE SEQUENCE [LARGE SCALE GENOMIC DNA]</scope>
    <source>
        <strain evidence="7 8">AK-01</strain>
    </source>
</reference>
<dbReference type="Gene3D" id="3.40.50.300">
    <property type="entry name" value="P-loop containing nucleotide triphosphate hydrolases"/>
    <property type="match status" value="1"/>
</dbReference>
<dbReference type="PROSITE" id="PS50893">
    <property type="entry name" value="ABC_TRANSPORTER_2"/>
    <property type="match status" value="1"/>
</dbReference>
<dbReference type="SMART" id="SM00382">
    <property type="entry name" value="AAA"/>
    <property type="match status" value="1"/>
</dbReference>
<protein>
    <submittedName>
        <fullName evidence="7">ABC transporter related</fullName>
    </submittedName>
</protein>
<name>B8FEJ8_DESAL</name>
<dbReference type="AlphaFoldDB" id="B8FEJ8"/>
<evidence type="ECO:0000256" key="2">
    <source>
        <dbReference type="ARBA" id="ARBA00022448"/>
    </source>
</evidence>
<evidence type="ECO:0000313" key="8">
    <source>
        <dbReference type="Proteomes" id="UP000000739"/>
    </source>
</evidence>
<organism evidence="7 8">
    <name type="scientific">Desulfatibacillum aliphaticivorans</name>
    <dbReference type="NCBI Taxonomy" id="218208"/>
    <lineage>
        <taxon>Bacteria</taxon>
        <taxon>Pseudomonadati</taxon>
        <taxon>Thermodesulfobacteriota</taxon>
        <taxon>Desulfobacteria</taxon>
        <taxon>Desulfobacterales</taxon>
        <taxon>Desulfatibacillaceae</taxon>
        <taxon>Desulfatibacillum</taxon>
    </lineage>
</organism>
<dbReference type="PANTHER" id="PTHR43820">
    <property type="entry name" value="HIGH-AFFINITY BRANCHED-CHAIN AMINO ACID TRANSPORT ATP-BINDING PROTEIN LIVF"/>
    <property type="match status" value="1"/>
</dbReference>
<keyword evidence="3" id="KW-0547">Nucleotide-binding</keyword>
<dbReference type="Proteomes" id="UP000000739">
    <property type="component" value="Chromosome"/>
</dbReference>
<evidence type="ECO:0000256" key="4">
    <source>
        <dbReference type="ARBA" id="ARBA00022840"/>
    </source>
</evidence>
<dbReference type="GO" id="GO:0015807">
    <property type="term" value="P:L-amino acid transport"/>
    <property type="evidence" value="ECO:0007669"/>
    <property type="project" value="TreeGrafter"/>
</dbReference>
<evidence type="ECO:0000259" key="6">
    <source>
        <dbReference type="PROSITE" id="PS50893"/>
    </source>
</evidence>
<keyword evidence="4" id="KW-0067">ATP-binding</keyword>
<evidence type="ECO:0000256" key="5">
    <source>
        <dbReference type="ARBA" id="ARBA00022970"/>
    </source>
</evidence>
<dbReference type="InterPro" id="IPR003439">
    <property type="entry name" value="ABC_transporter-like_ATP-bd"/>
</dbReference>
<dbReference type="KEGG" id="dal:Dalk_1705"/>
<dbReference type="InterPro" id="IPR052156">
    <property type="entry name" value="BCAA_Transport_ATP-bd_LivF"/>
</dbReference>
<dbReference type="InterPro" id="IPR027417">
    <property type="entry name" value="P-loop_NTPase"/>
</dbReference>
<dbReference type="PIRSF" id="PIRSF039137">
    <property type="entry name" value="ABC_branched_ATPase"/>
    <property type="match status" value="1"/>
</dbReference>
<feature type="domain" description="ABC transporter" evidence="6">
    <location>
        <begin position="2"/>
        <end position="237"/>
    </location>
</feature>
<proteinExistence type="inferred from homology"/>
<dbReference type="eggNOG" id="COG0410">
    <property type="taxonomic scope" value="Bacteria"/>
</dbReference>
<evidence type="ECO:0000256" key="3">
    <source>
        <dbReference type="ARBA" id="ARBA00022741"/>
    </source>
</evidence>
<keyword evidence="5" id="KW-0029">Amino-acid transport</keyword>
<dbReference type="HOGENOM" id="CLU_000604_1_2_7"/>
<dbReference type="GO" id="GO:0016887">
    <property type="term" value="F:ATP hydrolysis activity"/>
    <property type="evidence" value="ECO:0007669"/>
    <property type="project" value="InterPro"/>
</dbReference>
<keyword evidence="2" id="KW-0813">Transport</keyword>